<dbReference type="Gene3D" id="3.40.50.1820">
    <property type="entry name" value="alpha/beta hydrolase"/>
    <property type="match status" value="1"/>
</dbReference>
<comment type="caution">
    <text evidence="2">The sequence shown here is derived from an EMBL/GenBank/DDBJ whole genome shotgun (WGS) entry which is preliminary data.</text>
</comment>
<keyword evidence="3" id="KW-1185">Reference proteome</keyword>
<dbReference type="SUPFAM" id="SSF53474">
    <property type="entry name" value="alpha/beta-Hydrolases"/>
    <property type="match status" value="1"/>
</dbReference>
<dbReference type="InterPro" id="IPR000073">
    <property type="entry name" value="AB_hydrolase_1"/>
</dbReference>
<evidence type="ECO:0000259" key="1">
    <source>
        <dbReference type="Pfam" id="PF12697"/>
    </source>
</evidence>
<keyword evidence="2" id="KW-0378">Hydrolase</keyword>
<feature type="domain" description="AB hydrolase-1" evidence="1">
    <location>
        <begin position="188"/>
        <end position="422"/>
    </location>
</feature>
<protein>
    <submittedName>
        <fullName evidence="2">Alpha/Beta hydrolase protein</fullName>
    </submittedName>
</protein>
<dbReference type="Proteomes" id="UP001363622">
    <property type="component" value="Unassembled WGS sequence"/>
</dbReference>
<accession>A0ABR1KI76</accession>
<name>A0ABR1KI76_9PEZI</name>
<dbReference type="PANTHER" id="PTHR43194:SF2">
    <property type="entry name" value="PEROXISOMAL MEMBRANE PROTEIN LPX1"/>
    <property type="match status" value="1"/>
</dbReference>
<organism evidence="2 3">
    <name type="scientific">Phyllosticta citriasiana</name>
    <dbReference type="NCBI Taxonomy" id="595635"/>
    <lineage>
        <taxon>Eukaryota</taxon>
        <taxon>Fungi</taxon>
        <taxon>Dikarya</taxon>
        <taxon>Ascomycota</taxon>
        <taxon>Pezizomycotina</taxon>
        <taxon>Dothideomycetes</taxon>
        <taxon>Dothideomycetes incertae sedis</taxon>
        <taxon>Botryosphaeriales</taxon>
        <taxon>Phyllostictaceae</taxon>
        <taxon>Phyllosticta</taxon>
    </lineage>
</organism>
<gene>
    <name evidence="2" type="ORF">IWZ03DRAFT_218305</name>
</gene>
<dbReference type="PANTHER" id="PTHR43194">
    <property type="entry name" value="HYDROLASE ALPHA/BETA FOLD FAMILY"/>
    <property type="match status" value="1"/>
</dbReference>
<reference evidence="2 3" key="1">
    <citation type="submission" date="2024-04" db="EMBL/GenBank/DDBJ databases">
        <title>Phyllosticta paracitricarpa is synonymous to the EU quarantine fungus P. citricarpa based on phylogenomic analyses.</title>
        <authorList>
            <consortium name="Lawrence Berkeley National Laboratory"/>
            <person name="Van Ingen-Buijs V.A."/>
            <person name="Van Westerhoven A.C."/>
            <person name="Haridas S."/>
            <person name="Skiadas P."/>
            <person name="Martin F."/>
            <person name="Groenewald J.Z."/>
            <person name="Crous P.W."/>
            <person name="Seidl M.F."/>
        </authorList>
    </citation>
    <scope>NUCLEOTIDE SEQUENCE [LARGE SCALE GENOMIC DNA]</scope>
    <source>
        <strain evidence="2 3">CBS 123371</strain>
    </source>
</reference>
<evidence type="ECO:0000313" key="3">
    <source>
        <dbReference type="Proteomes" id="UP001363622"/>
    </source>
</evidence>
<dbReference type="Pfam" id="PF12697">
    <property type="entry name" value="Abhydrolase_6"/>
    <property type="match status" value="1"/>
</dbReference>
<dbReference type="InterPro" id="IPR050228">
    <property type="entry name" value="Carboxylesterase_BioH"/>
</dbReference>
<dbReference type="InterPro" id="IPR029058">
    <property type="entry name" value="AB_hydrolase_fold"/>
</dbReference>
<evidence type="ECO:0000313" key="2">
    <source>
        <dbReference type="EMBL" id="KAK7514564.1"/>
    </source>
</evidence>
<proteinExistence type="predicted"/>
<sequence>MAVQPWSNLPEALGGPNILSQLDDSFKTDSIFLAFATTDAIKEPQTFAIKSKGSDVALVVTVCNGKGVIKVGKDAEASFTLVAPGEHWEAFFRQVPINPYQSFWGMLTRGLPGVKVEGSEANFNHLSHLWRRVLELIREAHSGHTPTDPDPSDTEEDYITGEYKYITAPLWGRNKIFIEKAGSGRQQILFLHTAGSDSRQYHGVMNDRRMRDRCSMYAVDLPSHGRSFPIKAYPPGAHTNTEDAYVGFIAATVKRLGLKKPIICGASMAGQVCLAIAMRHEEVGAAGTIPLQGCEYISAARNSNDRSPYINQTLWNPEWVYGMASPTAPPSNKALLWHTYSGQAYGIFHGDLDFYFGGFDGRERLKTINTRKCPVFMLTGEYDWSTTPAMSEATAAKIPGVGFRIMEGLGHFPATENPQRFIPYLIEAIDWIQKKRKEATDLSLLRMTDD</sequence>
<dbReference type="GO" id="GO:0016787">
    <property type="term" value="F:hydrolase activity"/>
    <property type="evidence" value="ECO:0007669"/>
    <property type="project" value="UniProtKB-KW"/>
</dbReference>
<dbReference type="EMBL" id="JBBPHU010000008">
    <property type="protein sequence ID" value="KAK7514564.1"/>
    <property type="molecule type" value="Genomic_DNA"/>
</dbReference>